<evidence type="ECO:0000313" key="2">
    <source>
        <dbReference type="Proteomes" id="UP001596170"/>
    </source>
</evidence>
<evidence type="ECO:0000313" key="1">
    <source>
        <dbReference type="EMBL" id="MFC6039114.1"/>
    </source>
</evidence>
<keyword evidence="2" id="KW-1185">Reference proteome</keyword>
<comment type="caution">
    <text evidence="1">The sequence shown here is derived from an EMBL/GenBank/DDBJ whole genome shotgun (WGS) entry which is preliminary data.</text>
</comment>
<organism evidence="1 2">
    <name type="scientific">Paenisporosarcina macmurdoensis</name>
    <dbReference type="NCBI Taxonomy" id="212659"/>
    <lineage>
        <taxon>Bacteria</taxon>
        <taxon>Bacillati</taxon>
        <taxon>Bacillota</taxon>
        <taxon>Bacilli</taxon>
        <taxon>Bacillales</taxon>
        <taxon>Caryophanaceae</taxon>
        <taxon>Paenisporosarcina</taxon>
    </lineage>
</organism>
<dbReference type="RefSeq" id="WP_377733198.1">
    <property type="nucleotide sequence ID" value="NZ_JBHSRI010000007.1"/>
</dbReference>
<proteinExistence type="predicted"/>
<reference evidence="2" key="1">
    <citation type="journal article" date="2019" name="Int. J. Syst. Evol. Microbiol.">
        <title>The Global Catalogue of Microorganisms (GCM) 10K type strain sequencing project: providing services to taxonomists for standard genome sequencing and annotation.</title>
        <authorList>
            <consortium name="The Broad Institute Genomics Platform"/>
            <consortium name="The Broad Institute Genome Sequencing Center for Infectious Disease"/>
            <person name="Wu L."/>
            <person name="Ma J."/>
        </authorList>
    </citation>
    <scope>NUCLEOTIDE SEQUENCE [LARGE SCALE GENOMIC DNA]</scope>
    <source>
        <strain evidence="2">CCUG 54527</strain>
    </source>
</reference>
<dbReference type="Proteomes" id="UP001596170">
    <property type="component" value="Unassembled WGS sequence"/>
</dbReference>
<dbReference type="EMBL" id="JBHSRI010000007">
    <property type="protein sequence ID" value="MFC6039114.1"/>
    <property type="molecule type" value="Genomic_DNA"/>
</dbReference>
<gene>
    <name evidence="1" type="ORF">ACFPYN_06650</name>
</gene>
<sequence length="100" mass="11983">MAKIYVSISHHRYYYHPDDSPWEYEIEAEPGVLNVLDQLFEQKEDIEQKGFWRAHTPYVPYHLDPENDGSDLRLKKLCAVIHEYTNEESKQHIETLPFYS</sequence>
<accession>A0ABW1L5Y8</accession>
<name>A0ABW1L5Y8_9BACL</name>
<protein>
    <submittedName>
        <fullName evidence="1">Transposase</fullName>
    </submittedName>
</protein>